<evidence type="ECO:0000256" key="6">
    <source>
        <dbReference type="ARBA" id="ARBA00022771"/>
    </source>
</evidence>
<dbReference type="OrthoDB" id="9977870at2759"/>
<evidence type="ECO:0000313" key="10">
    <source>
        <dbReference type="EMBL" id="KAF7572209.1"/>
    </source>
</evidence>
<dbReference type="SUPFAM" id="SSF57850">
    <property type="entry name" value="RING/U-box"/>
    <property type="match status" value="1"/>
</dbReference>
<dbReference type="AlphaFoldDB" id="A0A2W1EHX0"/>
<keyword evidence="12" id="KW-1185">Reference proteome</keyword>
<dbReference type="InterPro" id="IPR031127">
    <property type="entry name" value="E3_UB_ligase_RBR"/>
</dbReference>
<keyword evidence="7" id="KW-0833">Ubl conjugation pathway</keyword>
<evidence type="ECO:0000256" key="7">
    <source>
        <dbReference type="ARBA" id="ARBA00022786"/>
    </source>
</evidence>
<comment type="caution">
    <text evidence="11">The sequence shown here is derived from an EMBL/GenBank/DDBJ whole genome shotgun (WGS) entry which is preliminary data.</text>
</comment>
<gene>
    <name evidence="11" type="ORF">Ptr86124_003861</name>
    <name evidence="10" type="ORF">PtrM4_097090</name>
</gene>
<dbReference type="GO" id="GO:0008270">
    <property type="term" value="F:zinc ion binding"/>
    <property type="evidence" value="ECO:0007669"/>
    <property type="project" value="UniProtKB-KW"/>
</dbReference>
<evidence type="ECO:0000259" key="9">
    <source>
        <dbReference type="PROSITE" id="PS51873"/>
    </source>
</evidence>
<dbReference type="EC" id="2.3.2.31" evidence="2"/>
<dbReference type="Proteomes" id="UP000245464">
    <property type="component" value="Chromosome 4"/>
</dbReference>
<keyword evidence="4" id="KW-0479">Metal-binding</keyword>
<dbReference type="Proteomes" id="UP000249757">
    <property type="component" value="Unassembled WGS sequence"/>
</dbReference>
<dbReference type="InterPro" id="IPR044066">
    <property type="entry name" value="TRIAD_supradom"/>
</dbReference>
<dbReference type="GO" id="GO:0016567">
    <property type="term" value="P:protein ubiquitination"/>
    <property type="evidence" value="ECO:0007669"/>
    <property type="project" value="InterPro"/>
</dbReference>
<sequence>MSSTPTVDQKTVGDAAETARTSKDIIMPVAEMAALQLNEDTAKYECCICGDDILLSKGVVTCAEHVMCNECIVDAHAIALKDNSAFPTKCCAPIPFEQVEHLLSPEMREAYSMKIKEHNTPIHSRIYCSKEACSSFIPPTQFDSTSFIQTVAPCTCGCVTCTECSKEWDSEGHKCHECVVESDNTLRPKWLPEYSPTCRIKQCPDCTAWIELKESCNHMYCCHCRTQFCFICMMLWDGFHEEVGCPAYGDPPAGYDEEGFELSWRGLHFETGLDRNGHNLYDITYSDDKPIHAHEPTHIYEPLRFHVLDNDLGVEHIENAEADNYDEFWANAEGLQGFFGED</sequence>
<evidence type="ECO:0000256" key="2">
    <source>
        <dbReference type="ARBA" id="ARBA00012251"/>
    </source>
</evidence>
<reference evidence="11" key="3">
    <citation type="journal article" date="2022" name="bioRxiv">
        <title>A global pangenome for the wheat fungal pathogen Pyrenophora tritici-repentis and prediction of effector protein structural homology.</title>
        <authorList>
            <person name="Moolhuijzen P."/>
            <person name="See P.T."/>
            <person name="Shi G."/>
            <person name="Powell H.R."/>
            <person name="Cockram J."/>
            <person name="Jorgensen L.N."/>
            <person name="Benslimane H."/>
            <person name="Strelkov S.E."/>
            <person name="Turner J."/>
            <person name="Liu Z."/>
            <person name="Moffat C.S."/>
        </authorList>
    </citation>
    <scope>NUCLEOTIDE SEQUENCE</scope>
    <source>
        <strain evidence="11">86-124</strain>
    </source>
</reference>
<evidence type="ECO:0000256" key="3">
    <source>
        <dbReference type="ARBA" id="ARBA00022679"/>
    </source>
</evidence>
<dbReference type="EMBL" id="NQIK02000004">
    <property type="protein sequence ID" value="KAF7572209.1"/>
    <property type="molecule type" value="Genomic_DNA"/>
</dbReference>
<reference evidence="10" key="1">
    <citation type="journal article" date="2018" name="BMC Genomics">
        <title>Comparative genomics of the wheat fungal pathogen Pyrenophora tritici-repentis reveals chromosomal variations and genome plasticity.</title>
        <authorList>
            <person name="Moolhuijzen P."/>
            <person name="See P.T."/>
            <person name="Hane J.K."/>
            <person name="Shi G."/>
            <person name="Liu Z."/>
            <person name="Oliver R.P."/>
            <person name="Moffat C.S."/>
        </authorList>
    </citation>
    <scope>NUCLEOTIDE SEQUENCE [LARGE SCALE GENOMIC DNA]</scope>
    <source>
        <strain evidence="10">M4</strain>
    </source>
</reference>
<evidence type="ECO:0000256" key="5">
    <source>
        <dbReference type="ARBA" id="ARBA00022737"/>
    </source>
</evidence>
<dbReference type="InterPro" id="IPR002867">
    <property type="entry name" value="IBR_dom"/>
</dbReference>
<keyword evidence="5" id="KW-0677">Repeat</keyword>
<name>A0A2W1EHX0_9PLEO</name>
<dbReference type="CDD" id="cd20336">
    <property type="entry name" value="Rcat_RBR"/>
    <property type="match status" value="1"/>
</dbReference>
<comment type="catalytic activity">
    <reaction evidence="1">
        <text>[E2 ubiquitin-conjugating enzyme]-S-ubiquitinyl-L-cysteine + [acceptor protein]-L-lysine = [E2 ubiquitin-conjugating enzyme]-L-cysteine + [acceptor protein]-N(6)-ubiquitinyl-L-lysine.</text>
        <dbReference type="EC" id="2.3.2.31"/>
    </reaction>
</comment>
<accession>A0A2W1EHX0</accession>
<dbReference type="Pfam" id="PF01485">
    <property type="entry name" value="IBR"/>
    <property type="match status" value="1"/>
</dbReference>
<keyword evidence="8" id="KW-0862">Zinc</keyword>
<evidence type="ECO:0000313" key="12">
    <source>
        <dbReference type="Proteomes" id="UP000249757"/>
    </source>
</evidence>
<dbReference type="PROSITE" id="PS51873">
    <property type="entry name" value="TRIAD"/>
    <property type="match status" value="1"/>
</dbReference>
<dbReference type="PANTHER" id="PTHR11685">
    <property type="entry name" value="RBR FAMILY RING FINGER AND IBR DOMAIN-CONTAINING"/>
    <property type="match status" value="1"/>
</dbReference>
<keyword evidence="3" id="KW-0808">Transferase</keyword>
<keyword evidence="6" id="KW-0863">Zinc-finger</keyword>
<reference evidence="12" key="4">
    <citation type="journal article" date="2022" name="Microb. Genom.">
        <title>A global pangenome for the wheat fungal pathogen Pyrenophora tritici-repentis and prediction of effector protein structural homology.</title>
        <authorList>
            <person name="Moolhuijzen P.M."/>
            <person name="See P.T."/>
            <person name="Shi G."/>
            <person name="Powell H.R."/>
            <person name="Cockram J."/>
            <person name="Jorgensen L.N."/>
            <person name="Benslimane H."/>
            <person name="Strelkov S.E."/>
            <person name="Turner J."/>
            <person name="Liu Z."/>
            <person name="Moffat C.S."/>
        </authorList>
    </citation>
    <scope>NUCLEOTIDE SEQUENCE [LARGE SCALE GENOMIC DNA]</scope>
</reference>
<proteinExistence type="predicted"/>
<dbReference type="Gene3D" id="1.20.120.1750">
    <property type="match status" value="1"/>
</dbReference>
<protein>
    <recommendedName>
        <fullName evidence="2">RBR-type E3 ubiquitin transferase</fullName>
        <ecNumber evidence="2">2.3.2.31</ecNumber>
    </recommendedName>
</protein>
<evidence type="ECO:0000256" key="4">
    <source>
        <dbReference type="ARBA" id="ARBA00022723"/>
    </source>
</evidence>
<organism evidence="11 12">
    <name type="scientific">Pyrenophora tritici-repentis</name>
    <dbReference type="NCBI Taxonomy" id="45151"/>
    <lineage>
        <taxon>Eukaryota</taxon>
        <taxon>Fungi</taxon>
        <taxon>Dikarya</taxon>
        <taxon>Ascomycota</taxon>
        <taxon>Pezizomycotina</taxon>
        <taxon>Dothideomycetes</taxon>
        <taxon>Pleosporomycetidae</taxon>
        <taxon>Pleosporales</taxon>
        <taxon>Pleosporineae</taxon>
        <taxon>Pleosporaceae</taxon>
        <taxon>Pyrenophora</taxon>
    </lineage>
</organism>
<dbReference type="EMBL" id="NRDI02000004">
    <property type="protein sequence ID" value="KAI1516924.1"/>
    <property type="molecule type" value="Genomic_DNA"/>
</dbReference>
<reference evidence="11" key="2">
    <citation type="submission" date="2021-05" db="EMBL/GenBank/DDBJ databases">
        <authorList>
            <person name="Moolhuijzen P.M."/>
            <person name="Moffat C.S."/>
        </authorList>
    </citation>
    <scope>NUCLEOTIDE SEQUENCE</scope>
    <source>
        <strain evidence="11">86-124</strain>
    </source>
</reference>
<dbReference type="GO" id="GO:0061630">
    <property type="term" value="F:ubiquitin protein ligase activity"/>
    <property type="evidence" value="ECO:0007669"/>
    <property type="project" value="UniProtKB-EC"/>
</dbReference>
<evidence type="ECO:0000313" key="11">
    <source>
        <dbReference type="EMBL" id="KAI1516924.1"/>
    </source>
</evidence>
<evidence type="ECO:0000256" key="8">
    <source>
        <dbReference type="ARBA" id="ARBA00022833"/>
    </source>
</evidence>
<evidence type="ECO:0000256" key="1">
    <source>
        <dbReference type="ARBA" id="ARBA00001798"/>
    </source>
</evidence>
<feature type="domain" description="RING-type" evidence="9">
    <location>
        <begin position="42"/>
        <end position="249"/>
    </location>
</feature>